<evidence type="ECO:0000313" key="3">
    <source>
        <dbReference type="Proteomes" id="UP000324222"/>
    </source>
</evidence>
<keyword evidence="3" id="KW-1185">Reference proteome</keyword>
<dbReference type="Proteomes" id="UP000324222">
    <property type="component" value="Unassembled WGS sequence"/>
</dbReference>
<feature type="transmembrane region" description="Helical" evidence="1">
    <location>
        <begin position="50"/>
        <end position="72"/>
    </location>
</feature>
<reference evidence="2 3" key="1">
    <citation type="submission" date="2019-05" db="EMBL/GenBank/DDBJ databases">
        <title>Another draft genome of Portunus trituberculatus and its Hox gene families provides insights of decapod evolution.</title>
        <authorList>
            <person name="Jeong J.-H."/>
            <person name="Song I."/>
            <person name="Kim S."/>
            <person name="Choi T."/>
            <person name="Kim D."/>
            <person name="Ryu S."/>
            <person name="Kim W."/>
        </authorList>
    </citation>
    <scope>NUCLEOTIDE SEQUENCE [LARGE SCALE GENOMIC DNA]</scope>
    <source>
        <tissue evidence="2">Muscle</tissue>
    </source>
</reference>
<accession>A0A5B7I4T2</accession>
<proteinExistence type="predicted"/>
<keyword evidence="1" id="KW-0812">Transmembrane</keyword>
<sequence length="73" mass="8262">MKKHKEGKKEEKKLQDSSLKVKDFVVVVFSWCCGDVMSRRCFSVRPSVVLRWSVVAVLCSCGVGVLVVVEIWC</sequence>
<evidence type="ECO:0008006" key="4">
    <source>
        <dbReference type="Google" id="ProtNLM"/>
    </source>
</evidence>
<organism evidence="2 3">
    <name type="scientific">Portunus trituberculatus</name>
    <name type="common">Swimming crab</name>
    <name type="synonym">Neptunus trituberculatus</name>
    <dbReference type="NCBI Taxonomy" id="210409"/>
    <lineage>
        <taxon>Eukaryota</taxon>
        <taxon>Metazoa</taxon>
        <taxon>Ecdysozoa</taxon>
        <taxon>Arthropoda</taxon>
        <taxon>Crustacea</taxon>
        <taxon>Multicrustacea</taxon>
        <taxon>Malacostraca</taxon>
        <taxon>Eumalacostraca</taxon>
        <taxon>Eucarida</taxon>
        <taxon>Decapoda</taxon>
        <taxon>Pleocyemata</taxon>
        <taxon>Brachyura</taxon>
        <taxon>Eubrachyura</taxon>
        <taxon>Portunoidea</taxon>
        <taxon>Portunidae</taxon>
        <taxon>Portuninae</taxon>
        <taxon>Portunus</taxon>
    </lineage>
</organism>
<dbReference type="EMBL" id="VSRR010045586">
    <property type="protein sequence ID" value="MPC77313.1"/>
    <property type="molecule type" value="Genomic_DNA"/>
</dbReference>
<keyword evidence="1" id="KW-0472">Membrane</keyword>
<dbReference type="AlphaFoldDB" id="A0A5B7I4T2"/>
<comment type="caution">
    <text evidence="2">The sequence shown here is derived from an EMBL/GenBank/DDBJ whole genome shotgun (WGS) entry which is preliminary data.</text>
</comment>
<evidence type="ECO:0000256" key="1">
    <source>
        <dbReference type="SAM" id="Phobius"/>
    </source>
</evidence>
<protein>
    <recommendedName>
        <fullName evidence="4">Transmembrane protein</fullName>
    </recommendedName>
</protein>
<name>A0A5B7I4T2_PORTR</name>
<evidence type="ECO:0000313" key="2">
    <source>
        <dbReference type="EMBL" id="MPC77313.1"/>
    </source>
</evidence>
<keyword evidence="1" id="KW-1133">Transmembrane helix</keyword>
<gene>
    <name evidence="2" type="ORF">E2C01_071765</name>
</gene>